<sequence length="251" mass="28284">MKDIVTLFKVYMIDTLSNKFAFVYNLLIPIVYFIYQNRHIALQNGGHFNTTTFKVVSYFWAYIIVVTILNNVIVSLIADRERGFYKQMLFIAGSKLKIMLSAFSVQLMVILIEITLFNVVVMLFVKSFSLHLILAGLLTVLITALPIALVTSLLFMFKFKLESVNIILSLLIFGMLFFMNIPNGQRLESLVALINPASYVAAVGYQIQTLLINSPNHLIVWLGLAVATLLYAIIGKFAIAKFSPQSVITRV</sequence>
<proteinExistence type="predicted"/>
<accession>A0A6L7A6E7</accession>
<keyword evidence="1" id="KW-0812">Transmembrane</keyword>
<feature type="transmembrane region" description="Helical" evidence="1">
    <location>
        <begin position="218"/>
        <end position="239"/>
    </location>
</feature>
<dbReference type="RefSeq" id="WP_195218522.1">
    <property type="nucleotide sequence ID" value="NZ_DAITWI010000001.1"/>
</dbReference>
<feature type="transmembrane region" description="Helical" evidence="1">
    <location>
        <begin position="55"/>
        <end position="78"/>
    </location>
</feature>
<dbReference type="Proteomes" id="UP000478636">
    <property type="component" value="Unassembled WGS sequence"/>
</dbReference>
<keyword evidence="1" id="KW-1133">Transmembrane helix</keyword>
<feature type="transmembrane region" description="Helical" evidence="1">
    <location>
        <begin position="20"/>
        <end position="35"/>
    </location>
</feature>
<evidence type="ECO:0000313" key="3">
    <source>
        <dbReference type="Proteomes" id="UP000478636"/>
    </source>
</evidence>
<name>A0A6L7A6E7_LEULA</name>
<evidence type="ECO:0000313" key="2">
    <source>
        <dbReference type="EMBL" id="MWN21167.1"/>
    </source>
</evidence>
<gene>
    <name evidence="2" type="ORF">GQS40_05720</name>
</gene>
<feature type="transmembrane region" description="Helical" evidence="1">
    <location>
        <begin position="131"/>
        <end position="157"/>
    </location>
</feature>
<reference evidence="2 3" key="1">
    <citation type="submission" date="2019-12" db="EMBL/GenBank/DDBJ databases">
        <title>Complete genome sequence of Leuconostoc lactis strain AVN1 provides insights into metabolic potential.</title>
        <authorList>
            <person name="Besrour N."/>
            <person name="Najjari A."/>
            <person name="Fhoula I."/>
            <person name="Jaballah S."/>
            <person name="Klibi N."/>
            <person name="Ouzari H.I."/>
        </authorList>
    </citation>
    <scope>NUCLEOTIDE SEQUENCE [LARGE SCALE GENOMIC DNA]</scope>
    <source>
        <strain evidence="2 3">AVN1</strain>
    </source>
</reference>
<evidence type="ECO:0000256" key="1">
    <source>
        <dbReference type="SAM" id="Phobius"/>
    </source>
</evidence>
<comment type="caution">
    <text evidence="2">The sequence shown here is derived from an EMBL/GenBank/DDBJ whole genome shotgun (WGS) entry which is preliminary data.</text>
</comment>
<dbReference type="AlphaFoldDB" id="A0A6L7A6E7"/>
<dbReference type="EMBL" id="WSZI01000013">
    <property type="protein sequence ID" value="MWN21167.1"/>
    <property type="molecule type" value="Genomic_DNA"/>
</dbReference>
<keyword evidence="1" id="KW-0472">Membrane</keyword>
<evidence type="ECO:0008006" key="4">
    <source>
        <dbReference type="Google" id="ProtNLM"/>
    </source>
</evidence>
<protein>
    <recommendedName>
        <fullName evidence="4">Transport permease protein</fullName>
    </recommendedName>
</protein>
<feature type="transmembrane region" description="Helical" evidence="1">
    <location>
        <begin position="164"/>
        <end position="181"/>
    </location>
</feature>
<feature type="transmembrane region" description="Helical" evidence="1">
    <location>
        <begin position="98"/>
        <end position="125"/>
    </location>
</feature>
<organism evidence="2 3">
    <name type="scientific">Leuconostoc lactis</name>
    <dbReference type="NCBI Taxonomy" id="1246"/>
    <lineage>
        <taxon>Bacteria</taxon>
        <taxon>Bacillati</taxon>
        <taxon>Bacillota</taxon>
        <taxon>Bacilli</taxon>
        <taxon>Lactobacillales</taxon>
        <taxon>Lactobacillaceae</taxon>
        <taxon>Leuconostoc</taxon>
    </lineage>
</organism>